<evidence type="ECO:0000313" key="2">
    <source>
        <dbReference type="EMBL" id="KAJ4425653.1"/>
    </source>
</evidence>
<gene>
    <name evidence="2" type="ORF">ANN_27849</name>
</gene>
<sequence>MTERPLTNAQLVSVVNSSDSEEFVSEFEDNLSYESESENDDDFDSQQPVGLNTLCTMNTCVIYSNLNPDNDDLMRLDSNENQLLKMTLFALELYQVVKCYVLFNDARNCRGYISVAGYWTTNGVNSNIMPRTYTPDPHTKRYKKVDEDKILAASKDVEKGLSFREAARIHGLDHTILYRHFKK</sequence>
<dbReference type="Proteomes" id="UP001148838">
    <property type="component" value="Unassembled WGS sequence"/>
</dbReference>
<dbReference type="InterPro" id="IPR007889">
    <property type="entry name" value="HTH_Psq"/>
</dbReference>
<protein>
    <recommendedName>
        <fullName evidence="1">HTH psq-type domain-containing protein</fullName>
    </recommendedName>
</protein>
<keyword evidence="3" id="KW-1185">Reference proteome</keyword>
<dbReference type="EMBL" id="JAJSOF020000042">
    <property type="protein sequence ID" value="KAJ4425653.1"/>
    <property type="molecule type" value="Genomic_DNA"/>
</dbReference>
<feature type="domain" description="HTH psq-type" evidence="1">
    <location>
        <begin position="146"/>
        <end position="182"/>
    </location>
</feature>
<reference evidence="2 3" key="1">
    <citation type="journal article" date="2022" name="Allergy">
        <title>Genome assembly and annotation of Periplaneta americana reveal a comprehensive cockroach allergen profile.</title>
        <authorList>
            <person name="Wang L."/>
            <person name="Xiong Q."/>
            <person name="Saelim N."/>
            <person name="Wang L."/>
            <person name="Nong W."/>
            <person name="Wan A.T."/>
            <person name="Shi M."/>
            <person name="Liu X."/>
            <person name="Cao Q."/>
            <person name="Hui J.H.L."/>
            <person name="Sookrung N."/>
            <person name="Leung T.F."/>
            <person name="Tungtrongchitr A."/>
            <person name="Tsui S.K.W."/>
        </authorList>
    </citation>
    <scope>NUCLEOTIDE SEQUENCE [LARGE SCALE GENOMIC DNA]</scope>
    <source>
        <strain evidence="2">PWHHKU_190912</strain>
    </source>
</reference>
<accession>A0ABQ8RVB9</accession>
<comment type="caution">
    <text evidence="2">The sequence shown here is derived from an EMBL/GenBank/DDBJ whole genome shotgun (WGS) entry which is preliminary data.</text>
</comment>
<evidence type="ECO:0000259" key="1">
    <source>
        <dbReference type="Pfam" id="PF05225"/>
    </source>
</evidence>
<name>A0ABQ8RVB9_PERAM</name>
<proteinExistence type="predicted"/>
<organism evidence="2 3">
    <name type="scientific">Periplaneta americana</name>
    <name type="common">American cockroach</name>
    <name type="synonym">Blatta americana</name>
    <dbReference type="NCBI Taxonomy" id="6978"/>
    <lineage>
        <taxon>Eukaryota</taxon>
        <taxon>Metazoa</taxon>
        <taxon>Ecdysozoa</taxon>
        <taxon>Arthropoda</taxon>
        <taxon>Hexapoda</taxon>
        <taxon>Insecta</taxon>
        <taxon>Pterygota</taxon>
        <taxon>Neoptera</taxon>
        <taxon>Polyneoptera</taxon>
        <taxon>Dictyoptera</taxon>
        <taxon>Blattodea</taxon>
        <taxon>Blattoidea</taxon>
        <taxon>Blattidae</taxon>
        <taxon>Blattinae</taxon>
        <taxon>Periplaneta</taxon>
    </lineage>
</organism>
<evidence type="ECO:0000313" key="3">
    <source>
        <dbReference type="Proteomes" id="UP001148838"/>
    </source>
</evidence>
<dbReference type="Pfam" id="PF05225">
    <property type="entry name" value="HTH_psq"/>
    <property type="match status" value="1"/>
</dbReference>